<evidence type="ECO:0000256" key="3">
    <source>
        <dbReference type="ARBA" id="ARBA00022842"/>
    </source>
</evidence>
<proteinExistence type="predicted"/>
<evidence type="ECO:0000256" key="1">
    <source>
        <dbReference type="ARBA" id="ARBA00001946"/>
    </source>
</evidence>
<reference evidence="5 6" key="1">
    <citation type="journal article" date="2019" name="Emerg. Microbes Infect.">
        <title>Comprehensive subspecies identification of 175 nontuberculous mycobacteria species based on 7547 genomic profiles.</title>
        <authorList>
            <person name="Matsumoto Y."/>
            <person name="Kinjo T."/>
            <person name="Motooka D."/>
            <person name="Nabeya D."/>
            <person name="Jung N."/>
            <person name="Uechi K."/>
            <person name="Horii T."/>
            <person name="Iida T."/>
            <person name="Fujita J."/>
            <person name="Nakamura S."/>
        </authorList>
    </citation>
    <scope>NUCLEOTIDE SEQUENCE [LARGE SCALE GENOMIC DNA]</scope>
    <source>
        <strain evidence="5 6">JCM 15296</strain>
    </source>
</reference>
<evidence type="ECO:0000313" key="6">
    <source>
        <dbReference type="Proteomes" id="UP000465609"/>
    </source>
</evidence>
<keyword evidence="3" id="KW-0460">Magnesium</keyword>
<gene>
    <name evidence="5" type="ORF">MAUB_26880</name>
</gene>
<feature type="domain" description="HpcH/HpaI aldolase/citrate lyase" evidence="4">
    <location>
        <begin position="10"/>
        <end position="118"/>
    </location>
</feature>
<dbReference type="Proteomes" id="UP000465609">
    <property type="component" value="Chromosome"/>
</dbReference>
<dbReference type="InterPro" id="IPR005000">
    <property type="entry name" value="Aldolase/citrate-lyase_domain"/>
</dbReference>
<protein>
    <recommendedName>
        <fullName evidence="4">HpcH/HpaI aldolase/citrate lyase domain-containing protein</fullName>
    </recommendedName>
</protein>
<organism evidence="5 6">
    <name type="scientific">Mycolicibacterium aubagnense</name>
    <dbReference type="NCBI Taxonomy" id="319707"/>
    <lineage>
        <taxon>Bacteria</taxon>
        <taxon>Bacillati</taxon>
        <taxon>Actinomycetota</taxon>
        <taxon>Actinomycetes</taxon>
        <taxon>Mycobacteriales</taxon>
        <taxon>Mycobacteriaceae</taxon>
        <taxon>Mycolicibacterium</taxon>
    </lineage>
</organism>
<dbReference type="InterPro" id="IPR015813">
    <property type="entry name" value="Pyrv/PenolPyrv_kinase-like_dom"/>
</dbReference>
<dbReference type="EMBL" id="AP022577">
    <property type="protein sequence ID" value="BBX84815.1"/>
    <property type="molecule type" value="Genomic_DNA"/>
</dbReference>
<dbReference type="InterPro" id="IPR040442">
    <property type="entry name" value="Pyrv_kinase-like_dom_sf"/>
</dbReference>
<dbReference type="PANTHER" id="PTHR32308">
    <property type="entry name" value="LYASE BETA SUBUNIT, PUTATIVE (AFU_ORTHOLOGUE AFUA_4G13030)-RELATED"/>
    <property type="match status" value="1"/>
</dbReference>
<comment type="cofactor">
    <cofactor evidence="1">
        <name>Mg(2+)</name>
        <dbReference type="ChEBI" id="CHEBI:18420"/>
    </cofactor>
</comment>
<name>A0ABM7IDK4_9MYCO</name>
<evidence type="ECO:0000256" key="2">
    <source>
        <dbReference type="ARBA" id="ARBA00022723"/>
    </source>
</evidence>
<keyword evidence="2" id="KW-0479">Metal-binding</keyword>
<dbReference type="SUPFAM" id="SSF51621">
    <property type="entry name" value="Phosphoenolpyruvate/pyruvate domain"/>
    <property type="match status" value="1"/>
</dbReference>
<evidence type="ECO:0000259" key="4">
    <source>
        <dbReference type="Pfam" id="PF03328"/>
    </source>
</evidence>
<evidence type="ECO:0000313" key="5">
    <source>
        <dbReference type="EMBL" id="BBX84815.1"/>
    </source>
</evidence>
<dbReference type="Pfam" id="PF03328">
    <property type="entry name" value="HpcH_HpaI"/>
    <property type="match status" value="1"/>
</dbReference>
<dbReference type="PANTHER" id="PTHR32308:SF0">
    <property type="entry name" value="HPCH_HPAI ALDOLASE_CITRATE LYASE DOMAIN-CONTAINING PROTEIN"/>
    <property type="match status" value="1"/>
</dbReference>
<keyword evidence="6" id="KW-1185">Reference proteome</keyword>
<dbReference type="Gene3D" id="3.20.20.60">
    <property type="entry name" value="Phosphoenolpyruvate-binding domains"/>
    <property type="match status" value="1"/>
</dbReference>
<accession>A0ABM7IDK4</accession>
<sequence>MLPKADAETLRSLALDVPVIALIETARGVLGAAGVCRVPGVVRVAFGSIDLSAEIGTPPDDYVALNTARSALVLASAAAGLPAPIDGVTVDVRDTAAVRKDAVAAARLGFGGKLCVHPNQVSVVNEGFSPSDAQVAHARAVVAAAGAGGAGLLDGKMVDRPVLEHARRLLSRAERVASE</sequence>